<feature type="domain" description="Transcription regulator TrmB N-terminal" evidence="1">
    <location>
        <begin position="6"/>
        <end position="71"/>
    </location>
</feature>
<dbReference type="Pfam" id="PF01978">
    <property type="entry name" value="TrmB"/>
    <property type="match status" value="1"/>
</dbReference>
<dbReference type="InterPro" id="IPR036388">
    <property type="entry name" value="WH-like_DNA-bd_sf"/>
</dbReference>
<dbReference type="OrthoDB" id="202962at2157"/>
<dbReference type="PANTHER" id="PTHR34293:SF1">
    <property type="entry name" value="HTH-TYPE TRANSCRIPTIONAL REGULATOR TRMBL2"/>
    <property type="match status" value="1"/>
</dbReference>
<dbReference type="Pfam" id="PF24217">
    <property type="entry name" value="DUF7436"/>
    <property type="match status" value="1"/>
</dbReference>
<name>A0A7D5P3Y8_9EURY</name>
<evidence type="ECO:0000259" key="1">
    <source>
        <dbReference type="Pfam" id="PF01978"/>
    </source>
</evidence>
<evidence type="ECO:0000313" key="3">
    <source>
        <dbReference type="EMBL" id="QLH80323.1"/>
    </source>
</evidence>
<dbReference type="SUPFAM" id="SSF46785">
    <property type="entry name" value="Winged helix' DNA-binding domain"/>
    <property type="match status" value="1"/>
</dbReference>
<evidence type="ECO:0000313" key="4">
    <source>
        <dbReference type="Proteomes" id="UP000509346"/>
    </source>
</evidence>
<dbReference type="RefSeq" id="WP_179920153.1">
    <property type="nucleotide sequence ID" value="NZ_CP058909.1"/>
</dbReference>
<proteinExistence type="predicted"/>
<organism evidence="3 4">
    <name type="scientific">Halosimplex pelagicum</name>
    <dbReference type="NCBI Taxonomy" id="869886"/>
    <lineage>
        <taxon>Archaea</taxon>
        <taxon>Methanobacteriati</taxon>
        <taxon>Methanobacteriota</taxon>
        <taxon>Stenosarchaea group</taxon>
        <taxon>Halobacteria</taxon>
        <taxon>Halobacteriales</taxon>
        <taxon>Haloarculaceae</taxon>
        <taxon>Halosimplex</taxon>
    </lineage>
</organism>
<keyword evidence="4" id="KW-1185">Reference proteome</keyword>
<sequence length="272" mass="29770">MSDLGELGLSSYEEKVYRSLLSLGSATAQEVSEASGVPMGRIYDVLNGLDARDVVRSQSTEPTRYAAVDPETAVDRLLAERRRELDAREARYEEIADEVGPELAATKPAESRFWTAPLGSDAAVSLERDLFASAGETVRSAMSYPYAAAPWERYEPEIDPFYETVDPVVDVRMLGHAAMLDAAPPEAVERVADAPANVSVRVTTDLETTFDAVDGNEVTFHVPHPTERGERLGVIHVRDESMAGRLVEVFDRAWEAATPLSTVVEDEVPAEE</sequence>
<dbReference type="InterPro" id="IPR055859">
    <property type="entry name" value="DUF7436"/>
</dbReference>
<dbReference type="AlphaFoldDB" id="A0A7D5P3Y8"/>
<dbReference type="Gene3D" id="1.10.10.10">
    <property type="entry name" value="Winged helix-like DNA-binding domain superfamily/Winged helix DNA-binding domain"/>
    <property type="match status" value="1"/>
</dbReference>
<dbReference type="InterPro" id="IPR036390">
    <property type="entry name" value="WH_DNA-bd_sf"/>
</dbReference>
<dbReference type="EMBL" id="CP058909">
    <property type="protein sequence ID" value="QLH80323.1"/>
    <property type="molecule type" value="Genomic_DNA"/>
</dbReference>
<dbReference type="InterPro" id="IPR002831">
    <property type="entry name" value="Tscrpt_reg_TrmB_N"/>
</dbReference>
<dbReference type="Proteomes" id="UP000509346">
    <property type="component" value="Chromosome"/>
</dbReference>
<dbReference type="KEGG" id="hpel:HZS54_01190"/>
<dbReference type="GeneID" id="56081161"/>
<protein>
    <submittedName>
        <fullName evidence="3">TrmB family transcriptional regulator</fullName>
    </submittedName>
</protein>
<feature type="domain" description="DUF7436" evidence="2">
    <location>
        <begin position="108"/>
        <end position="260"/>
    </location>
</feature>
<gene>
    <name evidence="3" type="ORF">HZS54_01190</name>
</gene>
<evidence type="ECO:0000259" key="2">
    <source>
        <dbReference type="Pfam" id="PF24217"/>
    </source>
</evidence>
<accession>A0A7D5P3Y8</accession>
<dbReference type="PANTHER" id="PTHR34293">
    <property type="entry name" value="HTH-TYPE TRANSCRIPTIONAL REGULATOR TRMBL2"/>
    <property type="match status" value="1"/>
</dbReference>
<dbReference type="InterPro" id="IPR051797">
    <property type="entry name" value="TrmB-like"/>
</dbReference>
<reference evidence="3 4" key="1">
    <citation type="submission" date="2020-07" db="EMBL/GenBank/DDBJ databases">
        <title>Halosimplex litoreum sp. nov. and Halosimplex rubrum sp. nov., isolated from different salt environments.</title>
        <authorList>
            <person name="Cui H."/>
        </authorList>
    </citation>
    <scope>NUCLEOTIDE SEQUENCE [LARGE SCALE GENOMIC DNA]</scope>
    <source>
        <strain evidence="3 4">R2</strain>
    </source>
</reference>